<reference evidence="1" key="1">
    <citation type="submission" date="2021-03" db="EMBL/GenBank/DDBJ databases">
        <authorList>
            <person name="Wang G."/>
        </authorList>
    </citation>
    <scope>NUCLEOTIDE SEQUENCE</scope>
    <source>
        <strain evidence="1">KCTC 12899</strain>
    </source>
</reference>
<organism evidence="1 2">
    <name type="scientific">Acanthopleuribacter pedis</name>
    <dbReference type="NCBI Taxonomy" id="442870"/>
    <lineage>
        <taxon>Bacteria</taxon>
        <taxon>Pseudomonadati</taxon>
        <taxon>Acidobacteriota</taxon>
        <taxon>Holophagae</taxon>
        <taxon>Acanthopleuribacterales</taxon>
        <taxon>Acanthopleuribacteraceae</taxon>
        <taxon>Acanthopleuribacter</taxon>
    </lineage>
</organism>
<dbReference type="Gene3D" id="2.120.10.30">
    <property type="entry name" value="TolB, C-terminal domain"/>
    <property type="match status" value="1"/>
</dbReference>
<gene>
    <name evidence="1" type="ORF">J3U88_18975</name>
</gene>
<evidence type="ECO:0008006" key="3">
    <source>
        <dbReference type="Google" id="ProtNLM"/>
    </source>
</evidence>
<protein>
    <recommendedName>
        <fullName evidence="3">6-bladed beta-propeller</fullName>
    </recommendedName>
</protein>
<dbReference type="AlphaFoldDB" id="A0A8J7U3M1"/>
<dbReference type="SUPFAM" id="SSF101898">
    <property type="entry name" value="NHL repeat"/>
    <property type="match status" value="1"/>
</dbReference>
<accession>A0A8J7U3M1</accession>
<proteinExistence type="predicted"/>
<evidence type="ECO:0000313" key="1">
    <source>
        <dbReference type="EMBL" id="MBO1320568.1"/>
    </source>
</evidence>
<dbReference type="Pfam" id="PF17170">
    <property type="entry name" value="DUF5128"/>
    <property type="match status" value="1"/>
</dbReference>
<comment type="caution">
    <text evidence="1">The sequence shown here is derived from an EMBL/GenBank/DDBJ whole genome shotgun (WGS) entry which is preliminary data.</text>
</comment>
<dbReference type="RefSeq" id="WP_207860523.1">
    <property type="nucleotide sequence ID" value="NZ_JAFREP010000018.1"/>
</dbReference>
<name>A0A8J7U3M1_9BACT</name>
<dbReference type="InterPro" id="IPR011042">
    <property type="entry name" value="6-blade_b-propeller_TolB-like"/>
</dbReference>
<dbReference type="EMBL" id="JAFREP010000018">
    <property type="protein sequence ID" value="MBO1320568.1"/>
    <property type="molecule type" value="Genomic_DNA"/>
</dbReference>
<dbReference type="Proteomes" id="UP000664417">
    <property type="component" value="Unassembled WGS sequence"/>
</dbReference>
<keyword evidence="2" id="KW-1185">Reference proteome</keyword>
<sequence>MLVLLFSGFLLFGPKSVDLVPVHKLSAIPEDADNFLQNPWDATVSPAGKVYILDLAEATVFHWDESGKFLGNFAKRGQGPGDLMISSRIGGPQASIATRGEELVVYDGGLRKINRFKSDGTFVSAVNFNLARGRTESFRPLNNGNYLIHHRSFGGESSAPTVNVGIFKEDGTEVKELFTMPDTSWKPRKDGERGIVMIGYSRDVFVHYDADADRIIIADTDKPVAQVFDQEGKLQTTVQMKLPRPEVSAEDIAEYREIGWLKNNNWVKLDFPEKHQLFQYIMPDKKNGYMVFRESPVYCNLVGVYVDSNGKTTGRVNLALGEESRIFAARGKFLIIRANEDGDFNVYIAEPKPQTT</sequence>
<evidence type="ECO:0000313" key="2">
    <source>
        <dbReference type="Proteomes" id="UP000664417"/>
    </source>
</evidence>